<feature type="region of interest" description="Disordered" evidence="1">
    <location>
        <begin position="175"/>
        <end position="202"/>
    </location>
</feature>
<sequence length="325" mass="37054">MVNHRHSSMAIVVEDGTIEFMPCNCTLFLIIQFDFVASESTLSRDCVGSVSTETESDQSLPRASRHSTLEHFLRYSSFHTKSQSTHCVLERIRPRVDYTTVSFSLFDARKTTVKRAYQIGVIARDTSSVVSLCAKTELSRIPRYMTRSSTDPLHDLDPKIEVTLHRLRKARNIVVNNSNSPNSVSSSNNSSPTTNNSDSFEYSSTNNFAELEQIENNDRTLKELATSDVVYQLWCIQYPQLEPTQTYELKSSLIHLKRLPQALKGIHVVCSTMRPQGISEDYIKMKAFPFSLDGAAKDWLYLQPILFNTWGDMKCMFREKFFLAS</sequence>
<dbReference type="OrthoDB" id="694103at2759"/>
<evidence type="ECO:0000256" key="1">
    <source>
        <dbReference type="SAM" id="MobiDB-lite"/>
    </source>
</evidence>
<evidence type="ECO:0000313" key="2">
    <source>
        <dbReference type="EMBL" id="RDX78195.1"/>
    </source>
</evidence>
<organism evidence="2 3">
    <name type="scientific">Mucuna pruriens</name>
    <name type="common">Velvet bean</name>
    <name type="synonym">Dolichos pruriens</name>
    <dbReference type="NCBI Taxonomy" id="157652"/>
    <lineage>
        <taxon>Eukaryota</taxon>
        <taxon>Viridiplantae</taxon>
        <taxon>Streptophyta</taxon>
        <taxon>Embryophyta</taxon>
        <taxon>Tracheophyta</taxon>
        <taxon>Spermatophyta</taxon>
        <taxon>Magnoliopsida</taxon>
        <taxon>eudicotyledons</taxon>
        <taxon>Gunneridae</taxon>
        <taxon>Pentapetalae</taxon>
        <taxon>rosids</taxon>
        <taxon>fabids</taxon>
        <taxon>Fabales</taxon>
        <taxon>Fabaceae</taxon>
        <taxon>Papilionoideae</taxon>
        <taxon>50 kb inversion clade</taxon>
        <taxon>NPAAA clade</taxon>
        <taxon>indigoferoid/millettioid clade</taxon>
        <taxon>Phaseoleae</taxon>
        <taxon>Mucuna</taxon>
    </lineage>
</organism>
<dbReference type="AlphaFoldDB" id="A0A371FIS2"/>
<proteinExistence type="predicted"/>
<dbReference type="EMBL" id="QJKJ01008937">
    <property type="protein sequence ID" value="RDX78195.1"/>
    <property type="molecule type" value="Genomic_DNA"/>
</dbReference>
<dbReference type="Proteomes" id="UP000257109">
    <property type="component" value="Unassembled WGS sequence"/>
</dbReference>
<feature type="non-terminal residue" evidence="2">
    <location>
        <position position="1"/>
    </location>
</feature>
<evidence type="ECO:0000313" key="3">
    <source>
        <dbReference type="Proteomes" id="UP000257109"/>
    </source>
</evidence>
<keyword evidence="3" id="KW-1185">Reference proteome</keyword>
<reference evidence="2" key="1">
    <citation type="submission" date="2018-05" db="EMBL/GenBank/DDBJ databases">
        <title>Draft genome of Mucuna pruriens seed.</title>
        <authorList>
            <person name="Nnadi N.E."/>
            <person name="Vos R."/>
            <person name="Hasami M.H."/>
            <person name="Devisetty U.K."/>
            <person name="Aguiy J.C."/>
        </authorList>
    </citation>
    <scope>NUCLEOTIDE SEQUENCE [LARGE SCALE GENOMIC DNA]</scope>
    <source>
        <strain evidence="2">JCA_2017</strain>
    </source>
</reference>
<protein>
    <recommendedName>
        <fullName evidence="4">Retrotransposon gag domain-containing protein</fullName>
    </recommendedName>
</protein>
<feature type="compositionally biased region" description="Low complexity" evidence="1">
    <location>
        <begin position="175"/>
        <end position="197"/>
    </location>
</feature>
<evidence type="ECO:0008006" key="4">
    <source>
        <dbReference type="Google" id="ProtNLM"/>
    </source>
</evidence>
<comment type="caution">
    <text evidence="2">The sequence shown here is derived from an EMBL/GenBank/DDBJ whole genome shotgun (WGS) entry which is preliminary data.</text>
</comment>
<name>A0A371FIS2_MUCPR</name>
<gene>
    <name evidence="2" type="ORF">CR513_41560</name>
</gene>
<accession>A0A371FIS2</accession>